<protein>
    <recommendedName>
        <fullName evidence="2">Oxidoreductase-like domain-containing protein</fullName>
    </recommendedName>
</protein>
<proteinExistence type="predicted"/>
<reference evidence="4" key="2">
    <citation type="submission" date="2020-04" db="EMBL/GenBank/DDBJ databases">
        <authorList>
            <consortium name="NCBI Genome Project"/>
        </authorList>
    </citation>
    <scope>NUCLEOTIDE SEQUENCE</scope>
    <source>
        <strain evidence="4">CBS 342.82</strain>
    </source>
</reference>
<reference evidence="4" key="3">
    <citation type="submission" date="2025-08" db="UniProtKB">
        <authorList>
            <consortium name="RefSeq"/>
        </authorList>
    </citation>
    <scope>IDENTIFICATION</scope>
    <source>
        <strain evidence="4">CBS 342.82</strain>
    </source>
</reference>
<dbReference type="AlphaFoldDB" id="A0A6J3LYZ2"/>
<evidence type="ECO:0000256" key="1">
    <source>
        <dbReference type="SAM" id="MobiDB-lite"/>
    </source>
</evidence>
<dbReference type="RefSeq" id="XP_033458031.1">
    <property type="nucleotide sequence ID" value="XM_033606844.1"/>
</dbReference>
<dbReference type="PANTHER" id="PTHR21193">
    <property type="entry name" value="OXIDOREDUCTASE-LIKE DOMAIN-CONTAINING PROTEIN 1"/>
    <property type="match status" value="1"/>
</dbReference>
<sequence>MTTLHEMTASSILFEDYLATTPSPAAAATAPSDDAELDPNSSLARARKVFGPLRADTNERKEAIAKKSTMIAGILVPPRPEEPENCCMSGCVNCVWEEYREDFEEWSAKRKESEMNLQQARSLDSGIGGDEDGLGSQAALSEDDMFADIPVGIREFMKIEKKLKQRHRSESTTNG</sequence>
<dbReference type="PANTHER" id="PTHR21193:SF3">
    <property type="entry name" value="OXIDOREDUCTASE-LIKE DOMAIN-CONTAINING PROTEIN 1"/>
    <property type="match status" value="1"/>
</dbReference>
<gene>
    <name evidence="4" type="ORF">K489DRAFT_395488</name>
</gene>
<evidence type="ECO:0000313" key="4">
    <source>
        <dbReference type="RefSeq" id="XP_033458031.1"/>
    </source>
</evidence>
<dbReference type="InterPro" id="IPR039251">
    <property type="entry name" value="OXLD1"/>
</dbReference>
<evidence type="ECO:0000259" key="2">
    <source>
        <dbReference type="Pfam" id="PF09791"/>
    </source>
</evidence>
<feature type="region of interest" description="Disordered" evidence="1">
    <location>
        <begin position="120"/>
        <end position="139"/>
    </location>
</feature>
<dbReference type="Proteomes" id="UP000504637">
    <property type="component" value="Unplaced"/>
</dbReference>
<dbReference type="OrthoDB" id="10064411at2759"/>
<organism evidence="4">
    <name type="scientific">Dissoconium aciculare CBS 342.82</name>
    <dbReference type="NCBI Taxonomy" id="1314786"/>
    <lineage>
        <taxon>Eukaryota</taxon>
        <taxon>Fungi</taxon>
        <taxon>Dikarya</taxon>
        <taxon>Ascomycota</taxon>
        <taxon>Pezizomycotina</taxon>
        <taxon>Dothideomycetes</taxon>
        <taxon>Dothideomycetidae</taxon>
        <taxon>Mycosphaerellales</taxon>
        <taxon>Dissoconiaceae</taxon>
        <taxon>Dissoconium</taxon>
    </lineage>
</organism>
<dbReference type="InterPro" id="IPR019180">
    <property type="entry name" value="Oxidoreductase-like_N"/>
</dbReference>
<dbReference type="GO" id="GO:0005739">
    <property type="term" value="C:mitochondrion"/>
    <property type="evidence" value="ECO:0007669"/>
    <property type="project" value="TreeGrafter"/>
</dbReference>
<evidence type="ECO:0000313" key="3">
    <source>
        <dbReference type="Proteomes" id="UP000504637"/>
    </source>
</evidence>
<dbReference type="Pfam" id="PF09791">
    <property type="entry name" value="Oxidored-like"/>
    <property type="match status" value="1"/>
</dbReference>
<keyword evidence="3" id="KW-1185">Reference proteome</keyword>
<reference evidence="4" key="1">
    <citation type="submission" date="2020-01" db="EMBL/GenBank/DDBJ databases">
        <authorList>
            <consortium name="DOE Joint Genome Institute"/>
            <person name="Haridas S."/>
            <person name="Albert R."/>
            <person name="Binder M."/>
            <person name="Bloem J."/>
            <person name="Labutti K."/>
            <person name="Salamov A."/>
            <person name="Andreopoulos B."/>
            <person name="Baker S.E."/>
            <person name="Barry K."/>
            <person name="Bills G."/>
            <person name="Bluhm B.H."/>
            <person name="Cannon C."/>
            <person name="Castanera R."/>
            <person name="Culley D.E."/>
            <person name="Daum C."/>
            <person name="Ezra D."/>
            <person name="Gonzalez J.B."/>
            <person name="Henrissat B."/>
            <person name="Kuo A."/>
            <person name="Liang C."/>
            <person name="Lipzen A."/>
            <person name="Lutzoni F."/>
            <person name="Magnuson J."/>
            <person name="Mondo S."/>
            <person name="Nolan M."/>
            <person name="Ohm R."/>
            <person name="Pangilinan J."/>
            <person name="Park H.-J."/>
            <person name="Ramirez L."/>
            <person name="Alfaro M."/>
            <person name="Sun H."/>
            <person name="Tritt A."/>
            <person name="Yoshinaga Y."/>
            <person name="Zwiers L.-H."/>
            <person name="Turgeon B.G."/>
            <person name="Goodwin S.B."/>
            <person name="Spatafora J.W."/>
            <person name="Crous P.W."/>
            <person name="Grigoriev I.V."/>
        </authorList>
    </citation>
    <scope>NUCLEOTIDE SEQUENCE</scope>
    <source>
        <strain evidence="4">CBS 342.82</strain>
    </source>
</reference>
<name>A0A6J3LYZ2_9PEZI</name>
<dbReference type="GeneID" id="54364644"/>
<accession>A0A6J3LYZ2</accession>
<feature type="domain" description="Oxidoreductase-like" evidence="2">
    <location>
        <begin position="70"/>
        <end position="113"/>
    </location>
</feature>